<keyword evidence="1 3" id="KW-0853">WD repeat</keyword>
<evidence type="ECO:0000256" key="1">
    <source>
        <dbReference type="ARBA" id="ARBA00022574"/>
    </source>
</evidence>
<comment type="caution">
    <text evidence="7">The sequence shown here is derived from an EMBL/GenBank/DDBJ whole genome shotgun (WGS) entry which is preliminary data.</text>
</comment>
<dbReference type="GO" id="GO:0004402">
    <property type="term" value="F:histone acetyltransferase activity"/>
    <property type="evidence" value="ECO:0007669"/>
    <property type="project" value="InterPro"/>
</dbReference>
<sequence>METETSEATSATSVEATGAPTASTRSPEEAEAPVVAASKWIEPNNTRERIAGSPLVPNGVQWAEDGRVAIVSEASIMISTFMSRELEMYIQNSPAISKSFVFVPESTATDRVPLSIPVFNEPTDSHLPSGSLTYFLLNEKDRHQYNPKELSLSKNDGKVFVSATWGPRGSGPNSSCALLALTSSSRLSLHFSSSFHLSWKEVAVFSENIFDYLETRQWTLKPSKEAKGTPATKPEAVSQPPKTSTPGKARKTATPGTGSSKKRKREAQTVATTPDADDVPTISMAQYTRRSALVSTLSVAWSPFVTNTEQHTTSLIAFSGRAITTVWGYDYPSFDVFAAAENAASASAASSPTSPSSRASANSLFLSSTPFVWLDTEKHGWVTTSVWQQTRREVGQVHSTLTLAMGTTEGNVLIASIPVMPRDMHVSEVPIDRVIVPPHSQPVYCLCLGSKSTFGNSKRNDLVVASGSRISVWNLNKKRGPQVSWKAHRGNVTGLGVDYFGNELFSCGIDGVIRLWNSQTGEELPFRLGGSAGASTNESTSRAQSDQSTKCPMFGLAVSPNSAQIATISIIPPAARPNRKSQADVSYSRVSCALEYLPSPYATKPETFIDSICQILTNSQDMSTLTDVVWFCHEDNASITSLNGSADMTLPNLLNKLKGVSPGPDGTGSRQPLYITLCEELEKRYYSSETPAETIPFFLQASYLIRSCVSPVENHVAIRDEAMQKIKRTLYIYWAERCLKELLASHSQVQNFADISETERISALLMADYLSVQRPMSETSERLVTTIYNRLGSKDNIDRWSTYLQERVPEAATPPPDLLPPTPPPRQSCFICDEPVPFGELELSCASGHVQDRCFLSFQVISSMDMWKCMGCGGSACEIDFSLGRSPFYLLESHSKKANSAPGGSTLQVVCRLCGNYCSFMKY</sequence>
<dbReference type="Pfam" id="PF00400">
    <property type="entry name" value="WD40"/>
    <property type="match status" value="1"/>
</dbReference>
<protein>
    <recommendedName>
        <fullName evidence="9">Transcription factor IIIC 90kDa subunit N-terminal domain-containing protein</fullName>
    </recommendedName>
</protein>
<evidence type="ECO:0000313" key="8">
    <source>
        <dbReference type="Proteomes" id="UP000794436"/>
    </source>
</evidence>
<evidence type="ECO:0008006" key="9">
    <source>
        <dbReference type="Google" id="ProtNLM"/>
    </source>
</evidence>
<feature type="region of interest" description="Disordered" evidence="4">
    <location>
        <begin position="528"/>
        <end position="548"/>
    </location>
</feature>
<evidence type="ECO:0000256" key="4">
    <source>
        <dbReference type="SAM" id="MobiDB-lite"/>
    </source>
</evidence>
<dbReference type="Pfam" id="PF12660">
    <property type="entry name" value="zf-TFIIIC"/>
    <property type="match status" value="1"/>
</dbReference>
<dbReference type="InterPro" id="IPR001680">
    <property type="entry name" value="WD40_rpt"/>
</dbReference>
<gene>
    <name evidence="7" type="ORF">Poli38472_000805</name>
</gene>
<evidence type="ECO:0000313" key="7">
    <source>
        <dbReference type="EMBL" id="TMW60763.1"/>
    </source>
</evidence>
<dbReference type="EMBL" id="SPLM01000108">
    <property type="protein sequence ID" value="TMW60763.1"/>
    <property type="molecule type" value="Genomic_DNA"/>
</dbReference>
<evidence type="ECO:0000256" key="3">
    <source>
        <dbReference type="PROSITE-ProRule" id="PRU00221"/>
    </source>
</evidence>
<keyword evidence="2" id="KW-0677">Repeat</keyword>
<organism evidence="7 8">
    <name type="scientific">Pythium oligandrum</name>
    <name type="common">Mycoparasitic fungus</name>
    <dbReference type="NCBI Taxonomy" id="41045"/>
    <lineage>
        <taxon>Eukaryota</taxon>
        <taxon>Sar</taxon>
        <taxon>Stramenopiles</taxon>
        <taxon>Oomycota</taxon>
        <taxon>Peronosporomycetes</taxon>
        <taxon>Pythiales</taxon>
        <taxon>Pythiaceae</taxon>
        <taxon>Pythium</taxon>
    </lineage>
</organism>
<dbReference type="InterPro" id="IPR019775">
    <property type="entry name" value="WD40_repeat_CS"/>
</dbReference>
<feature type="domain" description="Transcription factor IIIC 90kDa subunit N-terminal" evidence="5">
    <location>
        <begin position="62"/>
        <end position="220"/>
    </location>
</feature>
<feature type="repeat" description="WD" evidence="3">
    <location>
        <begin position="485"/>
        <end position="526"/>
    </location>
</feature>
<dbReference type="PROSITE" id="PS50082">
    <property type="entry name" value="WD_REPEATS_2"/>
    <property type="match status" value="1"/>
</dbReference>
<evidence type="ECO:0000259" key="6">
    <source>
        <dbReference type="Pfam" id="PF12660"/>
    </source>
</evidence>
<dbReference type="InterPro" id="IPR024761">
    <property type="entry name" value="TFIIIC_delta_N"/>
</dbReference>
<dbReference type="InterPro" id="IPR036322">
    <property type="entry name" value="WD40_repeat_dom_sf"/>
</dbReference>
<dbReference type="Gene3D" id="2.130.10.10">
    <property type="entry name" value="YVTN repeat-like/Quinoprotein amine dehydrogenase"/>
    <property type="match status" value="1"/>
</dbReference>
<accession>A0A8K1FJI2</accession>
<dbReference type="PROSITE" id="PS00678">
    <property type="entry name" value="WD_REPEATS_1"/>
    <property type="match status" value="1"/>
</dbReference>
<dbReference type="Proteomes" id="UP000794436">
    <property type="component" value="Unassembled WGS sequence"/>
</dbReference>
<dbReference type="PANTHER" id="PTHR15496:SF2">
    <property type="entry name" value="GENERAL TRANSCRIPTION FACTOR 3C POLYPEPTIDE 4"/>
    <property type="match status" value="1"/>
</dbReference>
<proteinExistence type="predicted"/>
<feature type="compositionally biased region" description="Low complexity" evidence="4">
    <location>
        <begin position="1"/>
        <end position="17"/>
    </location>
</feature>
<name>A0A8K1FJI2_PYTOL</name>
<feature type="region of interest" description="Disordered" evidence="4">
    <location>
        <begin position="1"/>
        <end position="34"/>
    </location>
</feature>
<feature type="region of interest" description="Disordered" evidence="4">
    <location>
        <begin position="223"/>
        <end position="277"/>
    </location>
</feature>
<dbReference type="GO" id="GO:0006384">
    <property type="term" value="P:transcription initiation at RNA polymerase III promoter"/>
    <property type="evidence" value="ECO:0007669"/>
    <property type="project" value="InterPro"/>
</dbReference>
<feature type="domain" description="Transcription factor IIIC putative zinc-finger" evidence="6">
    <location>
        <begin position="827"/>
        <end position="880"/>
    </location>
</feature>
<evidence type="ECO:0000259" key="5">
    <source>
        <dbReference type="Pfam" id="PF12657"/>
    </source>
</evidence>
<dbReference type="GO" id="GO:0000127">
    <property type="term" value="C:transcription factor TFIIIC complex"/>
    <property type="evidence" value="ECO:0007669"/>
    <property type="project" value="InterPro"/>
</dbReference>
<feature type="compositionally biased region" description="Polar residues" evidence="4">
    <location>
        <begin position="533"/>
        <end position="548"/>
    </location>
</feature>
<reference evidence="7" key="1">
    <citation type="submission" date="2019-03" db="EMBL/GenBank/DDBJ databases">
        <title>Long read genome sequence of the mycoparasitic Pythium oligandrum ATCC 38472 isolated from sugarbeet rhizosphere.</title>
        <authorList>
            <person name="Gaulin E."/>
        </authorList>
    </citation>
    <scope>NUCLEOTIDE SEQUENCE</scope>
    <source>
        <strain evidence="7">ATCC 38472_TT</strain>
    </source>
</reference>
<dbReference type="Pfam" id="PF12657">
    <property type="entry name" value="TFIIIC_delta"/>
    <property type="match status" value="1"/>
</dbReference>
<evidence type="ECO:0000256" key="2">
    <source>
        <dbReference type="ARBA" id="ARBA00022737"/>
    </source>
</evidence>
<dbReference type="OrthoDB" id="6021743at2759"/>
<dbReference type="SMART" id="SM00320">
    <property type="entry name" value="WD40"/>
    <property type="match status" value="2"/>
</dbReference>
<keyword evidence="8" id="KW-1185">Reference proteome</keyword>
<dbReference type="AlphaFoldDB" id="A0A8K1FJI2"/>
<dbReference type="InterPro" id="IPR044230">
    <property type="entry name" value="GTF3C4"/>
</dbReference>
<dbReference type="SUPFAM" id="SSF50978">
    <property type="entry name" value="WD40 repeat-like"/>
    <property type="match status" value="1"/>
</dbReference>
<dbReference type="InterPro" id="IPR015943">
    <property type="entry name" value="WD40/YVTN_repeat-like_dom_sf"/>
</dbReference>
<dbReference type="InterPro" id="IPR024764">
    <property type="entry name" value="TFIIIC_Znf"/>
</dbReference>
<dbReference type="PANTHER" id="PTHR15496">
    <property type="entry name" value="GENERAL TRANSCRIPTION FACTOR 3C POLYPEPTIDE 4 FAMILY"/>
    <property type="match status" value="1"/>
</dbReference>